<dbReference type="OrthoDB" id="10013421at2"/>
<evidence type="ECO:0000313" key="1">
    <source>
        <dbReference type="EMBL" id="SFY40629.1"/>
    </source>
</evidence>
<protein>
    <submittedName>
        <fullName evidence="1">Uncharacterized protein</fullName>
    </submittedName>
</protein>
<dbReference type="Proteomes" id="UP000181909">
    <property type="component" value="Unassembled WGS sequence"/>
</dbReference>
<dbReference type="STRING" id="1893.SAMN02787144_102579"/>
<gene>
    <name evidence="1" type="ORF">SAMN02787144_102579</name>
</gene>
<name>A0A1K2F0V8_STRAR</name>
<accession>A0A1K2F0V8</accession>
<reference evidence="1 2" key="1">
    <citation type="submission" date="2016-11" db="EMBL/GenBank/DDBJ databases">
        <authorList>
            <person name="Jaros S."/>
            <person name="Januszkiewicz K."/>
            <person name="Wedrychowicz H."/>
        </authorList>
    </citation>
    <scope>NUCLEOTIDE SEQUENCE [LARGE SCALE GENOMIC DNA]</scope>
    <source>
        <strain evidence="1 2">OK807</strain>
    </source>
</reference>
<proteinExistence type="predicted"/>
<sequence>MWSTEGTSRSWRTRATAVVAAYLRACTVRDAYATSPLAPAPDAALTAARTDAPLVGRCP</sequence>
<dbReference type="RefSeq" id="WP_143166571.1">
    <property type="nucleotide sequence ID" value="NZ_CP108276.1"/>
</dbReference>
<dbReference type="AlphaFoldDB" id="A0A1K2F0V8"/>
<organism evidence="1 2">
    <name type="scientific">Streptomyces atratus</name>
    <dbReference type="NCBI Taxonomy" id="1893"/>
    <lineage>
        <taxon>Bacteria</taxon>
        <taxon>Bacillati</taxon>
        <taxon>Actinomycetota</taxon>
        <taxon>Actinomycetes</taxon>
        <taxon>Kitasatosporales</taxon>
        <taxon>Streptomycetaceae</taxon>
        <taxon>Streptomyces</taxon>
    </lineage>
</organism>
<dbReference type="EMBL" id="FPJO01000025">
    <property type="protein sequence ID" value="SFY40629.1"/>
    <property type="molecule type" value="Genomic_DNA"/>
</dbReference>
<evidence type="ECO:0000313" key="2">
    <source>
        <dbReference type="Proteomes" id="UP000181909"/>
    </source>
</evidence>